<gene>
    <name evidence="7" type="ORF">EZS27_028645</name>
    <name evidence="6" type="ORF">EZS27_033532</name>
</gene>
<dbReference type="PANTHER" id="PTHR33398">
    <property type="entry name" value="30S RIBOSOMAL PROTEIN S20"/>
    <property type="match status" value="1"/>
</dbReference>
<keyword evidence="5" id="KW-0687">Ribonucleoprotein</keyword>
<dbReference type="GO" id="GO:0015935">
    <property type="term" value="C:small ribosomal subunit"/>
    <property type="evidence" value="ECO:0007669"/>
    <property type="project" value="TreeGrafter"/>
</dbReference>
<dbReference type="InterPro" id="IPR036510">
    <property type="entry name" value="Ribosomal_bS20_sf"/>
</dbReference>
<dbReference type="EMBL" id="SNRY01004998">
    <property type="protein sequence ID" value="KAA6316112.1"/>
    <property type="molecule type" value="Genomic_DNA"/>
</dbReference>
<dbReference type="Pfam" id="PF01649">
    <property type="entry name" value="Ribosomal_S20p"/>
    <property type="match status" value="1"/>
</dbReference>
<evidence type="ECO:0000313" key="7">
    <source>
        <dbReference type="EMBL" id="KAA6321738.1"/>
    </source>
</evidence>
<evidence type="ECO:0000256" key="1">
    <source>
        <dbReference type="ARBA" id="ARBA00007634"/>
    </source>
</evidence>
<evidence type="ECO:0000256" key="3">
    <source>
        <dbReference type="ARBA" id="ARBA00022884"/>
    </source>
</evidence>
<dbReference type="AlphaFoldDB" id="A0A5J4QLC5"/>
<keyword evidence="3" id="KW-0694">RNA-binding</keyword>
<dbReference type="PANTHER" id="PTHR33398:SF1">
    <property type="entry name" value="SMALL RIBOSOMAL SUBUNIT PROTEIN BS20C"/>
    <property type="match status" value="1"/>
</dbReference>
<dbReference type="SUPFAM" id="SSF46992">
    <property type="entry name" value="Ribosomal protein S20"/>
    <property type="match status" value="1"/>
</dbReference>
<dbReference type="Gene3D" id="1.20.58.110">
    <property type="entry name" value="Ribosomal protein S20"/>
    <property type="match status" value="1"/>
</dbReference>
<keyword evidence="2" id="KW-0699">rRNA-binding</keyword>
<comment type="similarity">
    <text evidence="1">Belongs to the bacterial ribosomal protein bS20 family.</text>
</comment>
<proteinExistence type="inferred from homology"/>
<sequence length="84" mass="9842">MANHKSALKRIRQTEKRRLHNRYYAKTMRNAVRKLRATTNKTEAIAMFPKVTKIVDKLAKVHIIHKNKANNLKSKMALYINKLA</sequence>
<dbReference type="GO" id="GO:0070181">
    <property type="term" value="F:small ribosomal subunit rRNA binding"/>
    <property type="evidence" value="ECO:0007669"/>
    <property type="project" value="TreeGrafter"/>
</dbReference>
<protein>
    <submittedName>
        <fullName evidence="7">30S ribosomal protein S20</fullName>
    </submittedName>
</protein>
<dbReference type="InterPro" id="IPR002583">
    <property type="entry name" value="Ribosomal_bS20"/>
</dbReference>
<dbReference type="GO" id="GO:0006412">
    <property type="term" value="P:translation"/>
    <property type="evidence" value="ECO:0007669"/>
    <property type="project" value="InterPro"/>
</dbReference>
<dbReference type="GO" id="GO:0005829">
    <property type="term" value="C:cytosol"/>
    <property type="evidence" value="ECO:0007669"/>
    <property type="project" value="TreeGrafter"/>
</dbReference>
<name>A0A5J4QLC5_9ZZZZ</name>
<dbReference type="HAMAP" id="MF_00500">
    <property type="entry name" value="Ribosomal_bS20"/>
    <property type="match status" value="1"/>
</dbReference>
<evidence type="ECO:0000256" key="5">
    <source>
        <dbReference type="ARBA" id="ARBA00023274"/>
    </source>
</evidence>
<dbReference type="GO" id="GO:0003735">
    <property type="term" value="F:structural constituent of ribosome"/>
    <property type="evidence" value="ECO:0007669"/>
    <property type="project" value="InterPro"/>
</dbReference>
<comment type="caution">
    <text evidence="7">The sequence shown here is derived from an EMBL/GenBank/DDBJ whole genome shotgun (WGS) entry which is preliminary data.</text>
</comment>
<organism evidence="7">
    <name type="scientific">termite gut metagenome</name>
    <dbReference type="NCBI Taxonomy" id="433724"/>
    <lineage>
        <taxon>unclassified sequences</taxon>
        <taxon>metagenomes</taxon>
        <taxon>organismal metagenomes</taxon>
    </lineage>
</organism>
<reference evidence="7" key="1">
    <citation type="submission" date="2019-03" db="EMBL/GenBank/DDBJ databases">
        <title>Single cell metagenomics reveals metabolic interactions within the superorganism composed of flagellate Streblomastix strix and complex community of Bacteroidetes bacteria on its surface.</title>
        <authorList>
            <person name="Treitli S.C."/>
            <person name="Kolisko M."/>
            <person name="Husnik F."/>
            <person name="Keeling P."/>
            <person name="Hampl V."/>
        </authorList>
    </citation>
    <scope>NUCLEOTIDE SEQUENCE</scope>
    <source>
        <strain evidence="7">STM</strain>
    </source>
</reference>
<dbReference type="EMBL" id="SNRY01003230">
    <property type="protein sequence ID" value="KAA6321738.1"/>
    <property type="molecule type" value="Genomic_DNA"/>
</dbReference>
<keyword evidence="4 7" id="KW-0689">Ribosomal protein</keyword>
<evidence type="ECO:0000256" key="4">
    <source>
        <dbReference type="ARBA" id="ARBA00022980"/>
    </source>
</evidence>
<accession>A0A5J4QLC5</accession>
<dbReference type="NCBIfam" id="TIGR00029">
    <property type="entry name" value="S20"/>
    <property type="match status" value="1"/>
</dbReference>
<evidence type="ECO:0000256" key="2">
    <source>
        <dbReference type="ARBA" id="ARBA00022730"/>
    </source>
</evidence>
<evidence type="ECO:0000313" key="6">
    <source>
        <dbReference type="EMBL" id="KAA6316112.1"/>
    </source>
</evidence>